<evidence type="ECO:0000259" key="8">
    <source>
        <dbReference type="Pfam" id="PF20466"/>
    </source>
</evidence>
<dbReference type="InterPro" id="IPR046819">
    <property type="entry name" value="MmeI_hel"/>
</dbReference>
<comment type="catalytic activity">
    <reaction evidence="4">
        <text>a 2'-deoxyadenosine in DNA + S-adenosyl-L-methionine = an N(6)-methyl-2'-deoxyadenosine in DNA + S-adenosyl-L-homocysteine + H(+)</text>
        <dbReference type="Rhea" id="RHEA:15197"/>
        <dbReference type="Rhea" id="RHEA-COMP:12418"/>
        <dbReference type="Rhea" id="RHEA-COMP:12419"/>
        <dbReference type="ChEBI" id="CHEBI:15378"/>
        <dbReference type="ChEBI" id="CHEBI:57856"/>
        <dbReference type="ChEBI" id="CHEBI:59789"/>
        <dbReference type="ChEBI" id="CHEBI:90615"/>
        <dbReference type="ChEBI" id="CHEBI:90616"/>
        <dbReference type="EC" id="2.1.1.72"/>
    </reaction>
</comment>
<evidence type="ECO:0000256" key="3">
    <source>
        <dbReference type="ARBA" id="ARBA00022679"/>
    </source>
</evidence>
<dbReference type="Pfam" id="PF20473">
    <property type="entry name" value="MmeI_Mtase"/>
    <property type="match status" value="1"/>
</dbReference>
<dbReference type="Pfam" id="PF20464">
    <property type="entry name" value="MmeI_N"/>
    <property type="match status" value="1"/>
</dbReference>
<feature type="domain" description="MmeI-like helicase spacer" evidence="7">
    <location>
        <begin position="100"/>
        <end position="179"/>
    </location>
</feature>
<keyword evidence="2 11" id="KW-0489">Methyltransferase</keyword>
<sequence length="883" mass="99278">MAEALAQLRQSPAIAQHKIRFLIVTDYQDITAYDAKVDDTVDFPFEELHKNYAFFLPLAGYEKSRDISENPADTKAAEKMGRLSDQIRSLNPDASVEAIHALNIFLTRLLFCFFAEDTGIFAKNSFTQTLANITQKNGSDTAAYLTQLFRILNQPDSHPERCRAAAHLAAFPYVNGGLFADDYPVPQFDARARRLLIECGQLDWADINPDIFGSMFQAVIDPVQRSRLGQHYTSVPNIMKVIRPLFLDDFQTAFEQILANGQTRADTKIQKLHALNMRLSRIKIFDPACGSGNFLIIAYKELRRLEIRIFQAIKDLGSNDYFVSQIHLGCFYGIEIDDFAAETAKLSLWLAEHQMNSAHQLQLGNALPTLPLKDSGHILAANSLRQDWETFCPRDSHRDDEVYLVGNPPFGGSGNRTDAQTEDMQIVFDGFKKFKMLDYVACWFWKGAQYIRGSRAKLAFVATNSITQGEQVAMLWPPVFALNARIAFAYQTFAWANNARQKAAVHVVVIGLAAEPTRERVYRGQQSGFAFGDGGNNEPDFESAKTPPCRLFRPSEQEWVVQEVANISPYLVAGSNLAVNSRETPLADVSAMVYGNKPVDGGHLILSPAEKEALLAAEPQAAKWMKKLLGSDEFLNGKERWCLWLVGIGEDELAAMPQVMARVHAVRAFRLSSKKKQTQEWAEKAHLFTEIRQPSDGQYILVPSVSSERRQYIPMAFLNADVISSNANLMIPYATYYEFGILNSMMHNDWMRMVAGRLESRYRYSGTLVYNTFPWPQASAAAREQIAELAKNILRARAENAGKTLAELYDPDKMPANLRQAHQTLDAAVDKLYRSKPFSDGLERVAHLFGLYEQLIAAEQQREAEVKTKAKAAKSKKRPSESK</sequence>
<keyword evidence="3" id="KW-0808">Transferase</keyword>
<dbReference type="InterPro" id="IPR046820">
    <property type="entry name" value="MmeI_TRD"/>
</dbReference>
<dbReference type="InterPro" id="IPR046816">
    <property type="entry name" value="MmeI_Mtase"/>
</dbReference>
<feature type="domain" description="MmeI-like N-terminal" evidence="6">
    <location>
        <begin position="4"/>
        <end position="88"/>
    </location>
</feature>
<evidence type="ECO:0000256" key="1">
    <source>
        <dbReference type="ARBA" id="ARBA00011900"/>
    </source>
</evidence>
<evidence type="ECO:0000256" key="5">
    <source>
        <dbReference type="SAM" id="MobiDB-lite"/>
    </source>
</evidence>
<evidence type="ECO:0000256" key="2">
    <source>
        <dbReference type="ARBA" id="ARBA00022603"/>
    </source>
</evidence>
<proteinExistence type="predicted"/>
<protein>
    <recommendedName>
        <fullName evidence="1">site-specific DNA-methyltransferase (adenine-specific)</fullName>
        <ecNumber evidence="1">2.1.1.72</ecNumber>
    </recommendedName>
</protein>
<dbReference type="Pfam" id="PF20465">
    <property type="entry name" value="MmeI_hel"/>
    <property type="match status" value="1"/>
</dbReference>
<dbReference type="PANTHER" id="PTHR33841:SF1">
    <property type="entry name" value="DNA METHYLTRANSFERASE A"/>
    <property type="match status" value="1"/>
</dbReference>
<feature type="domain" description="MmeI-like C-terminal" evidence="9">
    <location>
        <begin position="781"/>
        <end position="856"/>
    </location>
</feature>
<feature type="region of interest" description="Disordered" evidence="5">
    <location>
        <begin position="863"/>
        <end position="883"/>
    </location>
</feature>
<feature type="domain" description="MmeI-like DNA-methyltransferase" evidence="10">
    <location>
        <begin position="265"/>
        <end position="522"/>
    </location>
</feature>
<dbReference type="RefSeq" id="WP_244784043.1">
    <property type="nucleotide sequence ID" value="NZ_CP091508.1"/>
</dbReference>
<dbReference type="InterPro" id="IPR029063">
    <property type="entry name" value="SAM-dependent_MTases_sf"/>
</dbReference>
<dbReference type="EMBL" id="CP091508">
    <property type="protein sequence ID" value="UOO80973.1"/>
    <property type="molecule type" value="Genomic_DNA"/>
</dbReference>
<evidence type="ECO:0000256" key="4">
    <source>
        <dbReference type="ARBA" id="ARBA00047942"/>
    </source>
</evidence>
<name>A0ABY4DPI9_9NEIS</name>
<dbReference type="Proteomes" id="UP000829817">
    <property type="component" value="Chromosome"/>
</dbReference>
<dbReference type="GO" id="GO:0008168">
    <property type="term" value="F:methyltransferase activity"/>
    <property type="evidence" value="ECO:0007669"/>
    <property type="project" value="UniProtKB-KW"/>
</dbReference>
<dbReference type="EC" id="2.1.1.72" evidence="1"/>
<dbReference type="Pfam" id="PF20466">
    <property type="entry name" value="MmeI_TRD"/>
    <property type="match status" value="1"/>
</dbReference>
<dbReference type="PANTHER" id="PTHR33841">
    <property type="entry name" value="DNA METHYLTRANSFERASE YEEA-RELATED"/>
    <property type="match status" value="1"/>
</dbReference>
<dbReference type="SUPFAM" id="SSF53335">
    <property type="entry name" value="S-adenosyl-L-methionine-dependent methyltransferases"/>
    <property type="match status" value="1"/>
</dbReference>
<evidence type="ECO:0000259" key="9">
    <source>
        <dbReference type="Pfam" id="PF20467"/>
    </source>
</evidence>
<reference evidence="11 12" key="1">
    <citation type="journal article" date="2022" name="Res Sq">
        <title>Evolution of multicellular longitudinally dividing oral cavity symbionts (Neisseriaceae).</title>
        <authorList>
            <person name="Nyongesa S."/>
            <person name="Weber P."/>
            <person name="Bernet E."/>
            <person name="Pullido F."/>
            <person name="Nieckarz M."/>
            <person name="Delaby M."/>
            <person name="Nieves C."/>
            <person name="Viehboeck T."/>
            <person name="Krause N."/>
            <person name="Rivera-Millot A."/>
            <person name="Nakamura A."/>
            <person name="Vischer N."/>
            <person name="VanNieuwenhze M."/>
            <person name="Brun Y."/>
            <person name="Cava F."/>
            <person name="Bulgheresi S."/>
            <person name="Veyrier F."/>
        </authorList>
    </citation>
    <scope>NUCLEOTIDE SEQUENCE [LARGE SCALE GENOMIC DNA]</scope>
    <source>
        <strain evidence="11 12">CCUG 63373m</strain>
    </source>
</reference>
<evidence type="ECO:0000313" key="12">
    <source>
        <dbReference type="Proteomes" id="UP000829817"/>
    </source>
</evidence>
<dbReference type="GO" id="GO:0032259">
    <property type="term" value="P:methylation"/>
    <property type="evidence" value="ECO:0007669"/>
    <property type="project" value="UniProtKB-KW"/>
</dbReference>
<evidence type="ECO:0000259" key="10">
    <source>
        <dbReference type="Pfam" id="PF20473"/>
    </source>
</evidence>
<organism evidence="11 12">
    <name type="scientific">Uruburuella testudinis</name>
    <dbReference type="NCBI Taxonomy" id="1282863"/>
    <lineage>
        <taxon>Bacteria</taxon>
        <taxon>Pseudomonadati</taxon>
        <taxon>Pseudomonadota</taxon>
        <taxon>Betaproteobacteria</taxon>
        <taxon>Neisseriales</taxon>
        <taxon>Neisseriaceae</taxon>
        <taxon>Uruburuella</taxon>
    </lineage>
</organism>
<dbReference type="InterPro" id="IPR046817">
    <property type="entry name" value="MmeI_N"/>
</dbReference>
<evidence type="ECO:0000259" key="6">
    <source>
        <dbReference type="Pfam" id="PF20464"/>
    </source>
</evidence>
<evidence type="ECO:0000259" key="7">
    <source>
        <dbReference type="Pfam" id="PF20465"/>
    </source>
</evidence>
<gene>
    <name evidence="11" type="ORF">LVJ83_08245</name>
</gene>
<evidence type="ECO:0000313" key="11">
    <source>
        <dbReference type="EMBL" id="UOO80973.1"/>
    </source>
</evidence>
<feature type="domain" description="MmeI-like target recognition" evidence="8">
    <location>
        <begin position="574"/>
        <end position="777"/>
    </location>
</feature>
<dbReference type="Gene3D" id="3.40.50.150">
    <property type="entry name" value="Vaccinia Virus protein VP39"/>
    <property type="match status" value="1"/>
</dbReference>
<dbReference type="InterPro" id="IPR050953">
    <property type="entry name" value="N4_N6_ade-DNA_methylase"/>
</dbReference>
<dbReference type="Pfam" id="PF20467">
    <property type="entry name" value="MmeI_C"/>
    <property type="match status" value="1"/>
</dbReference>
<keyword evidence="12" id="KW-1185">Reference proteome</keyword>
<accession>A0ABY4DPI9</accession>
<dbReference type="InterPro" id="IPR046818">
    <property type="entry name" value="MmeI_C"/>
</dbReference>